<evidence type="ECO:0000313" key="2">
    <source>
        <dbReference type="Proteomes" id="UP000589520"/>
    </source>
</evidence>
<accession>A0A7Y9TJR5</accession>
<organism evidence="1 2">
    <name type="scientific">Granulicella arctica</name>
    <dbReference type="NCBI Taxonomy" id="940613"/>
    <lineage>
        <taxon>Bacteria</taxon>
        <taxon>Pseudomonadati</taxon>
        <taxon>Acidobacteriota</taxon>
        <taxon>Terriglobia</taxon>
        <taxon>Terriglobales</taxon>
        <taxon>Acidobacteriaceae</taxon>
        <taxon>Granulicella</taxon>
    </lineage>
</organism>
<dbReference type="EMBL" id="JACCCW010000001">
    <property type="protein sequence ID" value="NYF78537.1"/>
    <property type="molecule type" value="Genomic_DNA"/>
</dbReference>
<dbReference type="SUPFAM" id="SSF110296">
    <property type="entry name" value="Oligoxyloglucan reducing end-specific cellobiohydrolase"/>
    <property type="match status" value="1"/>
</dbReference>
<protein>
    <recommendedName>
        <fullName evidence="3">Exo-alpha-sialidase</fullName>
    </recommendedName>
</protein>
<evidence type="ECO:0000313" key="1">
    <source>
        <dbReference type="EMBL" id="NYF78537.1"/>
    </source>
</evidence>
<sequence>MTKPTILVATWGDGLFAVTDEGHTQEIANQPVRGLAPDGQGGALAIVGGHSLRRRAPNGEWTAVATSEFDLSCCMTVRGIIYVGTDDARMLRLSDGGGVLDPIDGFDNVAGRDAWFAGSAIVSGQRLGPPLGIRSVAANSNGSVLFANVHVGGIPRSMDGGRTWQPTIDINSDVHEVRAHQANPDIVAAAAAIGLCVSRDAGATWTIERDGLHALHCSAVAFSGDDILVSASIDPFAAEGRIYRRPVNPYGSLVAVEGGMPVWTEGKVDTGCIAANGSSIVVADRAGNLYGSDDFGLAWSCRSTRLPNPSGVLIC</sequence>
<evidence type="ECO:0008006" key="3">
    <source>
        <dbReference type="Google" id="ProtNLM"/>
    </source>
</evidence>
<dbReference type="Gene3D" id="2.130.10.10">
    <property type="entry name" value="YVTN repeat-like/Quinoprotein amine dehydrogenase"/>
    <property type="match status" value="1"/>
</dbReference>
<comment type="caution">
    <text evidence="1">The sequence shown here is derived from an EMBL/GenBank/DDBJ whole genome shotgun (WGS) entry which is preliminary data.</text>
</comment>
<dbReference type="InterPro" id="IPR015943">
    <property type="entry name" value="WD40/YVTN_repeat-like_dom_sf"/>
</dbReference>
<dbReference type="AlphaFoldDB" id="A0A7Y9TJR5"/>
<keyword evidence="2" id="KW-1185">Reference proteome</keyword>
<proteinExistence type="predicted"/>
<name>A0A7Y9TJR5_9BACT</name>
<gene>
    <name evidence="1" type="ORF">HDF17_000824</name>
</gene>
<reference evidence="1 2" key="1">
    <citation type="submission" date="2020-07" db="EMBL/GenBank/DDBJ databases">
        <title>Genomic Encyclopedia of Type Strains, Phase IV (KMG-V): Genome sequencing to study the core and pangenomes of soil and plant-associated prokaryotes.</title>
        <authorList>
            <person name="Whitman W."/>
        </authorList>
    </citation>
    <scope>NUCLEOTIDE SEQUENCE [LARGE SCALE GENOMIC DNA]</scope>
    <source>
        <strain evidence="1 2">X4EP2</strain>
    </source>
</reference>
<dbReference type="RefSeq" id="WP_179488020.1">
    <property type="nucleotide sequence ID" value="NZ_JACCCW010000001.1"/>
</dbReference>
<dbReference type="Proteomes" id="UP000589520">
    <property type="component" value="Unassembled WGS sequence"/>
</dbReference>